<dbReference type="GeneID" id="30156444"/>
<evidence type="ECO:0000313" key="2">
    <source>
        <dbReference type="EMBL" id="ODN78054.1"/>
    </source>
</evidence>
<dbReference type="RefSeq" id="XP_018993290.1">
    <property type="nucleotide sequence ID" value="XM_019139347.1"/>
</dbReference>
<keyword evidence="3" id="KW-1185">Reference proteome</keyword>
<dbReference type="Proteomes" id="UP000094065">
    <property type="component" value="Unassembled WGS sequence"/>
</dbReference>
<evidence type="ECO:0000256" key="1">
    <source>
        <dbReference type="SAM" id="MobiDB-lite"/>
    </source>
</evidence>
<evidence type="ECO:0000313" key="3">
    <source>
        <dbReference type="Proteomes" id="UP000094065"/>
    </source>
</evidence>
<feature type="compositionally biased region" description="Basic and acidic residues" evidence="1">
    <location>
        <begin position="8"/>
        <end position="25"/>
    </location>
</feature>
<name>A0A1E3HNZ3_9TREE</name>
<dbReference type="EMBL" id="AWGJ01000007">
    <property type="protein sequence ID" value="ODN78054.1"/>
    <property type="molecule type" value="Genomic_DNA"/>
</dbReference>
<proteinExistence type="predicted"/>
<feature type="region of interest" description="Disordered" evidence="1">
    <location>
        <begin position="1"/>
        <end position="49"/>
    </location>
</feature>
<gene>
    <name evidence="2" type="ORF">L202_05135</name>
</gene>
<dbReference type="AlphaFoldDB" id="A0A1E3HNZ3"/>
<sequence length="118" mass="12611">MSAGDNALIEKMDQLGAEEGSRIHTADAISSSPILEQTSGADDELPSSIHPDFAVRTGNVLLVTDDDVGFFVDRSFLSSHPEFFRDFEEMASVVGRGSVSNIGTRVVRRDLPGALSNG</sequence>
<feature type="compositionally biased region" description="Polar residues" evidence="1">
    <location>
        <begin position="28"/>
        <end position="40"/>
    </location>
</feature>
<reference evidence="2 3" key="1">
    <citation type="submission" date="2016-06" db="EMBL/GenBank/DDBJ databases">
        <title>Evolution of pathogenesis and genome organization in the Tremellales.</title>
        <authorList>
            <person name="Cuomo C."/>
            <person name="Litvintseva A."/>
            <person name="Heitman J."/>
            <person name="Chen Y."/>
            <person name="Sun S."/>
            <person name="Springer D."/>
            <person name="Dromer F."/>
            <person name="Young S."/>
            <person name="Zeng Q."/>
            <person name="Chapman S."/>
            <person name="Gujja S."/>
            <person name="Saif S."/>
            <person name="Birren B."/>
        </authorList>
    </citation>
    <scope>NUCLEOTIDE SEQUENCE [LARGE SCALE GENOMIC DNA]</scope>
    <source>
        <strain evidence="2 3">CBS 6039</strain>
    </source>
</reference>
<accession>A0A1E3HNZ3</accession>
<protein>
    <submittedName>
        <fullName evidence="2">Uncharacterized protein</fullName>
    </submittedName>
</protein>
<comment type="caution">
    <text evidence="2">The sequence shown here is derived from an EMBL/GenBank/DDBJ whole genome shotgun (WGS) entry which is preliminary data.</text>
</comment>
<organism evidence="2 3">
    <name type="scientific">Cryptococcus amylolentus CBS 6039</name>
    <dbReference type="NCBI Taxonomy" id="1295533"/>
    <lineage>
        <taxon>Eukaryota</taxon>
        <taxon>Fungi</taxon>
        <taxon>Dikarya</taxon>
        <taxon>Basidiomycota</taxon>
        <taxon>Agaricomycotina</taxon>
        <taxon>Tremellomycetes</taxon>
        <taxon>Tremellales</taxon>
        <taxon>Cryptococcaceae</taxon>
        <taxon>Cryptococcus</taxon>
    </lineage>
</organism>